<dbReference type="PANTHER" id="PTHR13293">
    <property type="entry name" value="AKIRIN-RELATED"/>
    <property type="match status" value="1"/>
</dbReference>
<accession>A0A6J2U9Z5</accession>
<comment type="similarity">
    <text evidence="2">Belongs to the akirin family.</text>
</comment>
<gene>
    <name evidence="5" type="primary">LOC115631634</name>
</gene>
<name>A0A6J2U9Z5_DROLE</name>
<organism evidence="4 5">
    <name type="scientific">Drosophila lebanonensis</name>
    <name type="common">Fruit fly</name>
    <name type="synonym">Scaptodrosophila lebanonensis</name>
    <dbReference type="NCBI Taxonomy" id="7225"/>
    <lineage>
        <taxon>Eukaryota</taxon>
        <taxon>Metazoa</taxon>
        <taxon>Ecdysozoa</taxon>
        <taxon>Arthropoda</taxon>
        <taxon>Hexapoda</taxon>
        <taxon>Insecta</taxon>
        <taxon>Pterygota</taxon>
        <taxon>Neoptera</taxon>
        <taxon>Endopterygota</taxon>
        <taxon>Diptera</taxon>
        <taxon>Brachycera</taxon>
        <taxon>Muscomorpha</taxon>
        <taxon>Ephydroidea</taxon>
        <taxon>Drosophilidae</taxon>
        <taxon>Scaptodrosophila</taxon>
    </lineage>
</organism>
<evidence type="ECO:0000256" key="2">
    <source>
        <dbReference type="ARBA" id="ARBA00005625"/>
    </source>
</evidence>
<protein>
    <submittedName>
        <fullName evidence="5">Akirin-like</fullName>
    </submittedName>
</protein>
<dbReference type="GO" id="GO:0045944">
    <property type="term" value="P:positive regulation of transcription by RNA polymerase II"/>
    <property type="evidence" value="ECO:0007669"/>
    <property type="project" value="TreeGrafter"/>
</dbReference>
<comment type="subcellular location">
    <subcellularLocation>
        <location evidence="1">Nucleus</location>
    </subcellularLocation>
</comment>
<keyword evidence="3" id="KW-0539">Nucleus</keyword>
<dbReference type="InterPro" id="IPR024132">
    <property type="entry name" value="Akirin"/>
</dbReference>
<dbReference type="RefSeq" id="XP_030384303.1">
    <property type="nucleotide sequence ID" value="XM_030528443.1"/>
</dbReference>
<dbReference type="GO" id="GO:0005634">
    <property type="term" value="C:nucleus"/>
    <property type="evidence" value="ECO:0007669"/>
    <property type="project" value="UniProtKB-SubCell"/>
</dbReference>
<dbReference type="OrthoDB" id="10039914at2759"/>
<dbReference type="GO" id="GO:0003712">
    <property type="term" value="F:transcription coregulator activity"/>
    <property type="evidence" value="ECO:0007669"/>
    <property type="project" value="TreeGrafter"/>
</dbReference>
<sequence length="161" mass="18474">MDRSTRKRALAWEFLDQGPVKRRCCNISSGRSEDHFESLGVKDLPAGQLAAKLCHEMKRLSDGEEMPIHHTSGALKCVEDPIPDAVAQPHFPQNAKPENALFSINQVELICKGILQEFEDQLHESYQSVLQKKLAEQHDAFVRFTYEQIRRRFKHTPSYLS</sequence>
<evidence type="ECO:0000256" key="1">
    <source>
        <dbReference type="ARBA" id="ARBA00004123"/>
    </source>
</evidence>
<evidence type="ECO:0000313" key="4">
    <source>
        <dbReference type="Proteomes" id="UP000504634"/>
    </source>
</evidence>
<proteinExistence type="inferred from homology"/>
<dbReference type="AlphaFoldDB" id="A0A6J2U9Z5"/>
<dbReference type="PANTHER" id="PTHR13293:SF6">
    <property type="entry name" value="AKIRIN-RELATED"/>
    <property type="match status" value="1"/>
</dbReference>
<evidence type="ECO:0000256" key="3">
    <source>
        <dbReference type="ARBA" id="ARBA00023242"/>
    </source>
</evidence>
<reference evidence="5" key="1">
    <citation type="submission" date="2025-08" db="UniProtKB">
        <authorList>
            <consortium name="RefSeq"/>
        </authorList>
    </citation>
    <scope>IDENTIFICATION</scope>
    <source>
        <strain evidence="5">11010-0011.00</strain>
        <tissue evidence="5">Whole body</tissue>
    </source>
</reference>
<dbReference type="GO" id="GO:0000785">
    <property type="term" value="C:chromatin"/>
    <property type="evidence" value="ECO:0007669"/>
    <property type="project" value="TreeGrafter"/>
</dbReference>
<evidence type="ECO:0000313" key="5">
    <source>
        <dbReference type="RefSeq" id="XP_030384303.1"/>
    </source>
</evidence>
<dbReference type="Proteomes" id="UP000504634">
    <property type="component" value="Unplaced"/>
</dbReference>
<keyword evidence="4" id="KW-1185">Reference proteome</keyword>
<dbReference type="GO" id="GO:0045089">
    <property type="term" value="P:positive regulation of innate immune response"/>
    <property type="evidence" value="ECO:0007669"/>
    <property type="project" value="TreeGrafter"/>
</dbReference>
<dbReference type="GeneID" id="115631634"/>